<dbReference type="PANTHER" id="PTHR38834">
    <property type="entry name" value="PERIPLASMIC SUBSTRATE BINDING PROTEIN FAMILY 3"/>
    <property type="match status" value="1"/>
</dbReference>
<dbReference type="PANTHER" id="PTHR38834:SF3">
    <property type="entry name" value="SOLUTE-BINDING PROTEIN FAMILY 3_N-TERMINAL DOMAIN-CONTAINING PROTEIN"/>
    <property type="match status" value="1"/>
</dbReference>
<evidence type="ECO:0000259" key="3">
    <source>
        <dbReference type="SMART" id="SM00062"/>
    </source>
</evidence>
<reference evidence="4" key="1">
    <citation type="journal article" date="2020" name="mSystems">
        <title>Genome- and Community-Level Interaction Insights into Carbon Utilization and Element Cycling Functions of Hydrothermarchaeota in Hydrothermal Sediment.</title>
        <authorList>
            <person name="Zhou Z."/>
            <person name="Liu Y."/>
            <person name="Xu W."/>
            <person name="Pan J."/>
            <person name="Luo Z.H."/>
            <person name="Li M."/>
        </authorList>
    </citation>
    <scope>NUCLEOTIDE SEQUENCE [LARGE SCALE GENOMIC DNA]</scope>
    <source>
        <strain evidence="4">SpSt-1179</strain>
    </source>
</reference>
<dbReference type="InterPro" id="IPR001638">
    <property type="entry name" value="Solute-binding_3/MltF_N"/>
</dbReference>
<dbReference type="Gene3D" id="2.60.40.2020">
    <property type="match status" value="1"/>
</dbReference>
<organism evidence="4">
    <name type="scientific">Mesotoga infera</name>
    <dbReference type="NCBI Taxonomy" id="1236046"/>
    <lineage>
        <taxon>Bacteria</taxon>
        <taxon>Thermotogati</taxon>
        <taxon>Thermotogota</taxon>
        <taxon>Thermotogae</taxon>
        <taxon>Kosmotogales</taxon>
        <taxon>Kosmotogaceae</taxon>
        <taxon>Mesotoga</taxon>
    </lineage>
</organism>
<dbReference type="Pfam" id="PF00497">
    <property type="entry name" value="SBP_bac_3"/>
    <property type="match status" value="2"/>
</dbReference>
<gene>
    <name evidence="4" type="ORF">ENN47_10770</name>
</gene>
<dbReference type="GO" id="GO:0004869">
    <property type="term" value="F:cysteine-type endopeptidase inhibitor activity"/>
    <property type="evidence" value="ECO:0007669"/>
    <property type="project" value="UniProtKB-KW"/>
</dbReference>
<protein>
    <submittedName>
        <fullName evidence="4">Transporter substrate-binding domain-containing protein</fullName>
    </submittedName>
</protein>
<name>A0A7C1GUE4_9BACT</name>
<evidence type="ECO:0000313" key="4">
    <source>
        <dbReference type="EMBL" id="HDP78640.1"/>
    </source>
</evidence>
<feature type="domain" description="Solute-binding protein family 3/N-terminal" evidence="3">
    <location>
        <begin position="253"/>
        <end position="475"/>
    </location>
</feature>
<dbReference type="SMART" id="SM00062">
    <property type="entry name" value="PBPb"/>
    <property type="match status" value="2"/>
</dbReference>
<dbReference type="Gene3D" id="3.40.190.10">
    <property type="entry name" value="Periplasmic binding protein-like II"/>
    <property type="match status" value="4"/>
</dbReference>
<comment type="caution">
    <text evidence="4">The sequence shown here is derived from an EMBL/GenBank/DDBJ whole genome shotgun (WGS) entry which is preliminary data.</text>
</comment>
<dbReference type="InterPro" id="IPR018990">
    <property type="entry name" value="Prot_inh_I42_chagasin"/>
</dbReference>
<dbReference type="Pfam" id="PF09394">
    <property type="entry name" value="Inhibitor_I42"/>
    <property type="match status" value="1"/>
</dbReference>
<proteinExistence type="predicted"/>
<dbReference type="SUPFAM" id="SSF53850">
    <property type="entry name" value="Periplasmic binding protein-like II"/>
    <property type="match status" value="2"/>
</dbReference>
<keyword evidence="1" id="KW-0646">Protease inhibitor</keyword>
<dbReference type="InterPro" id="IPR036331">
    <property type="entry name" value="Chagasin-like_sf"/>
</dbReference>
<sequence>MKSSISKKVVFSIILVLFLSAVTLAQSITFLVNPDYDPFSYLDEGHLKGFLVDLIGSLESETGIDVEMRPVKFDEALEMLQGEGRYCIPSLVFTTQRKALYQWVGPVAITNTYIYTTKETTVDFSSLEDARNANSVGVVGEYYSHKLLEEQGFDNLIIFEDEESLLGALFDGEIDLAPFNSAVLRQLLQKEQASNLPAPTVAIDLDMTYLGFSKDVPSEIVSAFQKALDGLKSSGSFSELYAEWFPGQPVPGIYTFLTEEYPPVTFRGEDGEPTGFVTEMVKEILRRNDMSGEILIVPWSIGYELASNLPNVFLFSMDQTEQRRDKFEWIGPVGKNTAYLYARKETVAPATDLESAKEVKSIGTTTNWWTEQLLKEMGFENLVSSLDPLDTVVQLFEGETDLAVFTDLTVGELVKNAGYSMDDLEALIELQTNYFYIAASKGTNFGMILSFQKTLDEMKRDGSFEETIREFVPNMLVTSLLWNSSQLDVKGLRTSMNTLSVGEIATMELQENGSTGYIWDVKITNPNVVSLIYEGSIFERKFLDDSELVGAPYNVQWVFEAQQPGETVVIFSLRRPWESVHPIQTFAINIVVE</sequence>
<evidence type="ECO:0000256" key="1">
    <source>
        <dbReference type="ARBA" id="ARBA00022690"/>
    </source>
</evidence>
<keyword evidence="2" id="KW-0789">Thiol protease inhibitor</keyword>
<feature type="domain" description="Solute-binding protein family 3/N-terminal" evidence="3">
    <location>
        <begin position="27"/>
        <end position="248"/>
    </location>
</feature>
<accession>A0A7C1GUE4</accession>
<dbReference type="Proteomes" id="UP000886198">
    <property type="component" value="Unassembled WGS sequence"/>
</dbReference>
<dbReference type="AlphaFoldDB" id="A0A7C1GUE4"/>
<evidence type="ECO:0000256" key="2">
    <source>
        <dbReference type="ARBA" id="ARBA00022704"/>
    </source>
</evidence>
<dbReference type="EMBL" id="DSBT01000332">
    <property type="protein sequence ID" value="HDP78640.1"/>
    <property type="molecule type" value="Genomic_DNA"/>
</dbReference>
<dbReference type="SUPFAM" id="SSF141066">
    <property type="entry name" value="ICP-like"/>
    <property type="match status" value="1"/>
</dbReference>